<accession>A0AAV6TYK4</accession>
<keyword evidence="4" id="KW-1185">Reference proteome</keyword>
<dbReference type="PANTHER" id="PTHR47331:SF1">
    <property type="entry name" value="GAG-LIKE PROTEIN"/>
    <property type="match status" value="1"/>
</dbReference>
<feature type="region of interest" description="Disordered" evidence="1">
    <location>
        <begin position="123"/>
        <end position="149"/>
    </location>
</feature>
<organism evidence="3 4">
    <name type="scientific">Oedothorax gibbosus</name>
    <dbReference type="NCBI Taxonomy" id="931172"/>
    <lineage>
        <taxon>Eukaryota</taxon>
        <taxon>Metazoa</taxon>
        <taxon>Ecdysozoa</taxon>
        <taxon>Arthropoda</taxon>
        <taxon>Chelicerata</taxon>
        <taxon>Arachnida</taxon>
        <taxon>Araneae</taxon>
        <taxon>Araneomorphae</taxon>
        <taxon>Entelegynae</taxon>
        <taxon>Araneoidea</taxon>
        <taxon>Linyphiidae</taxon>
        <taxon>Erigoninae</taxon>
        <taxon>Oedothorax</taxon>
    </lineage>
</organism>
<name>A0AAV6TYK4_9ARAC</name>
<evidence type="ECO:0000313" key="4">
    <source>
        <dbReference type="Proteomes" id="UP000827092"/>
    </source>
</evidence>
<comment type="caution">
    <text evidence="3">The sequence shown here is derived from an EMBL/GenBank/DDBJ whole genome shotgun (WGS) entry which is preliminary data.</text>
</comment>
<proteinExistence type="predicted"/>
<feature type="compositionally biased region" description="Polar residues" evidence="1">
    <location>
        <begin position="129"/>
        <end position="141"/>
    </location>
</feature>
<evidence type="ECO:0000256" key="1">
    <source>
        <dbReference type="SAM" id="MobiDB-lite"/>
    </source>
</evidence>
<sequence length="164" mass="18730">MIKEDELRESGVPDLDNIDKVSLKRRLRYQQNLLDVLRKRFRDEYLGQLIMRPTKNKANQRVVVGDIVLIENEGKKKVLWPMGRVIQTYEGKDGNVRVVRLKTASGDLVRPVQRIFPLEITADVDSSRNDPTNQPVPSSATPVRPEVEGKVFVTKSGRRVKVDP</sequence>
<evidence type="ECO:0000313" key="3">
    <source>
        <dbReference type="EMBL" id="KAG8176567.1"/>
    </source>
</evidence>
<gene>
    <name evidence="3" type="ORF">JTE90_028914</name>
</gene>
<protein>
    <recommendedName>
        <fullName evidence="2">DUF5641 domain-containing protein</fullName>
    </recommendedName>
</protein>
<dbReference type="InterPro" id="IPR040676">
    <property type="entry name" value="DUF5641"/>
</dbReference>
<dbReference type="Pfam" id="PF18701">
    <property type="entry name" value="DUF5641"/>
    <property type="match status" value="1"/>
</dbReference>
<dbReference type="PANTHER" id="PTHR47331">
    <property type="entry name" value="PHD-TYPE DOMAIN-CONTAINING PROTEIN"/>
    <property type="match status" value="1"/>
</dbReference>
<dbReference type="Proteomes" id="UP000827092">
    <property type="component" value="Unassembled WGS sequence"/>
</dbReference>
<dbReference type="EMBL" id="JAFNEN010000865">
    <property type="protein sequence ID" value="KAG8176567.1"/>
    <property type="molecule type" value="Genomic_DNA"/>
</dbReference>
<feature type="domain" description="DUF5641" evidence="2">
    <location>
        <begin position="26"/>
        <end position="118"/>
    </location>
</feature>
<evidence type="ECO:0000259" key="2">
    <source>
        <dbReference type="Pfam" id="PF18701"/>
    </source>
</evidence>
<reference evidence="3 4" key="1">
    <citation type="journal article" date="2022" name="Nat. Ecol. Evol.">
        <title>A masculinizing supergene underlies an exaggerated male reproductive morph in a spider.</title>
        <authorList>
            <person name="Hendrickx F."/>
            <person name="De Corte Z."/>
            <person name="Sonet G."/>
            <person name="Van Belleghem S.M."/>
            <person name="Kostlbacher S."/>
            <person name="Vangestel C."/>
        </authorList>
    </citation>
    <scope>NUCLEOTIDE SEQUENCE [LARGE SCALE GENOMIC DNA]</scope>
    <source>
        <strain evidence="3">W744_W776</strain>
    </source>
</reference>
<dbReference type="AlphaFoldDB" id="A0AAV6TYK4"/>